<evidence type="ECO:0000256" key="13">
    <source>
        <dbReference type="ARBA" id="ARBA00039428"/>
    </source>
</evidence>
<feature type="transmembrane region" description="Helical" evidence="17">
    <location>
        <begin position="129"/>
        <end position="147"/>
    </location>
</feature>
<dbReference type="PIRSF" id="PIRSF015596">
    <property type="entry name" value="5_alpha-SR2"/>
    <property type="match status" value="1"/>
</dbReference>
<evidence type="ECO:0000256" key="15">
    <source>
        <dbReference type="ARBA" id="ARBA00042579"/>
    </source>
</evidence>
<dbReference type="GO" id="GO:0006694">
    <property type="term" value="P:steroid biosynthetic process"/>
    <property type="evidence" value="ECO:0007669"/>
    <property type="project" value="TreeGrafter"/>
</dbReference>
<keyword evidence="5" id="KW-0256">Endoplasmic reticulum</keyword>
<keyword evidence="10" id="KW-0443">Lipid metabolism</keyword>
<keyword evidence="7" id="KW-0521">NADP</keyword>
<evidence type="ECO:0000256" key="11">
    <source>
        <dbReference type="ARBA" id="ARBA00023136"/>
    </source>
</evidence>
<evidence type="ECO:0000259" key="18">
    <source>
        <dbReference type="Pfam" id="PF02544"/>
    </source>
</evidence>
<protein>
    <recommendedName>
        <fullName evidence="13">3-oxo-5-alpha-steroid 4-dehydrogenase 1</fullName>
    </recommendedName>
    <alternativeName>
        <fullName evidence="14">SR type 1</fullName>
    </alternativeName>
    <alternativeName>
        <fullName evidence="15">Steroid 5-alpha-reductase 1</fullName>
    </alternativeName>
</protein>
<dbReference type="GO" id="GO:0030154">
    <property type="term" value="P:cell differentiation"/>
    <property type="evidence" value="ECO:0007669"/>
    <property type="project" value="UniProtKB-KW"/>
</dbReference>
<evidence type="ECO:0000313" key="19">
    <source>
        <dbReference type="EMBL" id="MBO8458730.1"/>
    </source>
</evidence>
<evidence type="ECO:0000256" key="8">
    <source>
        <dbReference type="ARBA" id="ARBA00022989"/>
    </source>
</evidence>
<evidence type="ECO:0000256" key="14">
    <source>
        <dbReference type="ARBA" id="ARBA00041664"/>
    </source>
</evidence>
<feature type="transmembrane region" description="Helical" evidence="17">
    <location>
        <begin position="189"/>
        <end position="213"/>
    </location>
</feature>
<dbReference type="GO" id="GO:0016020">
    <property type="term" value="C:membrane"/>
    <property type="evidence" value="ECO:0007669"/>
    <property type="project" value="InterPro"/>
</dbReference>
<comment type="catalytic activity">
    <reaction evidence="16">
        <text>androst-4-ene-3,17-dione + NADPH + H(+) = 5alpha-androstan-3,17-dione + NADP(+)</text>
        <dbReference type="Rhea" id="RHEA:50816"/>
        <dbReference type="ChEBI" id="CHEBI:15378"/>
        <dbReference type="ChEBI" id="CHEBI:15994"/>
        <dbReference type="ChEBI" id="CHEBI:16422"/>
        <dbReference type="ChEBI" id="CHEBI:57783"/>
        <dbReference type="ChEBI" id="CHEBI:58349"/>
    </reaction>
    <physiologicalReaction direction="left-to-right" evidence="16">
        <dbReference type="Rhea" id="RHEA:50817"/>
    </physiologicalReaction>
</comment>
<evidence type="ECO:0000256" key="4">
    <source>
        <dbReference type="ARBA" id="ARBA00022782"/>
    </source>
</evidence>
<evidence type="ECO:0000313" key="20">
    <source>
        <dbReference type="Proteomes" id="UP000823641"/>
    </source>
</evidence>
<evidence type="ECO:0000256" key="9">
    <source>
        <dbReference type="ARBA" id="ARBA00023002"/>
    </source>
</evidence>
<evidence type="ECO:0000256" key="7">
    <source>
        <dbReference type="ARBA" id="ARBA00022857"/>
    </source>
</evidence>
<evidence type="ECO:0000256" key="17">
    <source>
        <dbReference type="SAM" id="Phobius"/>
    </source>
</evidence>
<comment type="function">
    <text evidence="12">Converts testosterone into 5-alpha-dihydrotestosterone and progesterone or corticosterone into their corresponding 5-alpha-3-oxosteroids. It plays a central role in sexual differentiation and androgen physiology.</text>
</comment>
<dbReference type="Proteomes" id="UP000823641">
    <property type="component" value="Unassembled WGS sequence"/>
</dbReference>
<keyword evidence="3 17" id="KW-0812">Transmembrane</keyword>
<dbReference type="Gene3D" id="1.20.120.1630">
    <property type="match status" value="1"/>
</dbReference>
<dbReference type="GO" id="GO:0003865">
    <property type="term" value="F:3-oxo-5-alpha-steroid 4-dehydrogenase activity"/>
    <property type="evidence" value="ECO:0007669"/>
    <property type="project" value="InterPro"/>
</dbReference>
<reference evidence="19" key="2">
    <citation type="journal article" date="2021" name="PeerJ">
        <title>Extensive microbial diversity within the chicken gut microbiome revealed by metagenomics and culture.</title>
        <authorList>
            <person name="Gilroy R."/>
            <person name="Ravi A."/>
            <person name="Getino M."/>
            <person name="Pursley I."/>
            <person name="Horton D.L."/>
            <person name="Alikhan N.F."/>
            <person name="Baker D."/>
            <person name="Gharbi K."/>
            <person name="Hall N."/>
            <person name="Watson M."/>
            <person name="Adriaenssens E.M."/>
            <person name="Foster-Nyarko E."/>
            <person name="Jarju S."/>
            <person name="Secka A."/>
            <person name="Antonio M."/>
            <person name="Oren A."/>
            <person name="Chaudhuri R.R."/>
            <person name="La Ragione R."/>
            <person name="Hildebrand F."/>
            <person name="Pallen M.J."/>
        </authorList>
    </citation>
    <scope>NUCLEOTIDE SEQUENCE</scope>
    <source>
        <strain evidence="19">G3-3990</strain>
    </source>
</reference>
<evidence type="ECO:0000256" key="3">
    <source>
        <dbReference type="ARBA" id="ARBA00022692"/>
    </source>
</evidence>
<dbReference type="PROSITE" id="PS50244">
    <property type="entry name" value="S5A_REDUCTASE"/>
    <property type="match status" value="1"/>
</dbReference>
<keyword evidence="4" id="KW-0221">Differentiation</keyword>
<comment type="caution">
    <text evidence="19">The sequence shown here is derived from an EMBL/GenBank/DDBJ whole genome shotgun (WGS) entry which is preliminary data.</text>
</comment>
<organism evidence="19 20">
    <name type="scientific">Candidatus Gallipaludibacter merdavium</name>
    <dbReference type="NCBI Taxonomy" id="2840839"/>
    <lineage>
        <taxon>Bacteria</taxon>
        <taxon>Pseudomonadati</taxon>
        <taxon>Bacteroidota</taxon>
        <taxon>Bacteroidia</taxon>
        <taxon>Bacteroidales</taxon>
        <taxon>Candidatus Gallipaludibacter</taxon>
    </lineage>
</organism>
<feature type="transmembrane region" description="Helical" evidence="17">
    <location>
        <begin position="35"/>
        <end position="55"/>
    </location>
</feature>
<keyword evidence="9" id="KW-0560">Oxidoreductase</keyword>
<evidence type="ECO:0000256" key="6">
    <source>
        <dbReference type="ARBA" id="ARBA00022848"/>
    </source>
</evidence>
<evidence type="ECO:0000256" key="2">
    <source>
        <dbReference type="ARBA" id="ARBA00004524"/>
    </source>
</evidence>
<evidence type="ECO:0000256" key="10">
    <source>
        <dbReference type="ARBA" id="ARBA00023098"/>
    </source>
</evidence>
<gene>
    <name evidence="19" type="ORF">IAA73_00110</name>
</gene>
<keyword evidence="8 17" id="KW-1133">Transmembrane helix</keyword>
<feature type="domain" description="3-oxo-5-alpha-steroid 4-dehydrogenase C-terminal" evidence="18">
    <location>
        <begin position="91"/>
        <end position="244"/>
    </location>
</feature>
<dbReference type="InterPro" id="IPR039357">
    <property type="entry name" value="SRD5A/TECR"/>
</dbReference>
<dbReference type="EMBL" id="JADIMG010000002">
    <property type="protein sequence ID" value="MBO8458730.1"/>
    <property type="molecule type" value="Genomic_DNA"/>
</dbReference>
<feature type="transmembrane region" description="Helical" evidence="17">
    <location>
        <begin position="6"/>
        <end position="23"/>
    </location>
</feature>
<accession>A0A9D9HRP3</accession>
<name>A0A9D9HRP3_9BACT</name>
<evidence type="ECO:0000256" key="16">
    <source>
        <dbReference type="ARBA" id="ARBA00049166"/>
    </source>
</evidence>
<dbReference type="InterPro" id="IPR001104">
    <property type="entry name" value="3-oxo-5_a-steroid_4-DH_C"/>
</dbReference>
<evidence type="ECO:0000256" key="5">
    <source>
        <dbReference type="ARBA" id="ARBA00022824"/>
    </source>
</evidence>
<feature type="transmembrane region" description="Helical" evidence="17">
    <location>
        <begin position="61"/>
        <end position="82"/>
    </location>
</feature>
<dbReference type="PANTHER" id="PTHR10556">
    <property type="entry name" value="3-OXO-5-ALPHA-STEROID 4-DEHYDROGENASE"/>
    <property type="match status" value="1"/>
</dbReference>
<sequence>MACIAVVVFIALFFVKAGYGLFTSKKWGLAISNKVAWCIMESPVFLTMLILWAFAPTDHKTLATLLCLIIFEAHYFQRSFIFPFLMKGNSRMPLSVMFMGVFFNILNALMQGGWLFYFSPNGMYDADWIYTPQFICGTIIFFVGMYINIDSDRRIRALRKPGDTKHYMPTGGMFEYVSSANYFGELVEWIGFAILTWSWSGAVFAVWTFANLAPRANSINKKYAEMFGEAFTQRHVKRMIPFIY</sequence>
<proteinExistence type="predicted"/>
<evidence type="ECO:0000256" key="1">
    <source>
        <dbReference type="ARBA" id="ARBA00004477"/>
    </source>
</evidence>
<dbReference type="Pfam" id="PF02544">
    <property type="entry name" value="Steroid_dh"/>
    <property type="match status" value="1"/>
</dbReference>
<keyword evidence="11 17" id="KW-0472">Membrane</keyword>
<evidence type="ECO:0000256" key="12">
    <source>
        <dbReference type="ARBA" id="ARBA00037789"/>
    </source>
</evidence>
<keyword evidence="6" id="KW-0492">Microsome</keyword>
<comment type="subcellular location">
    <subcellularLocation>
        <location evidence="1">Endoplasmic reticulum membrane</location>
        <topology evidence="1">Multi-pass membrane protein</topology>
    </subcellularLocation>
    <subcellularLocation>
        <location evidence="2">Microsome membrane</location>
    </subcellularLocation>
</comment>
<feature type="transmembrane region" description="Helical" evidence="17">
    <location>
        <begin position="94"/>
        <end position="117"/>
    </location>
</feature>
<reference evidence="19" key="1">
    <citation type="submission" date="2020-10" db="EMBL/GenBank/DDBJ databases">
        <authorList>
            <person name="Gilroy R."/>
        </authorList>
    </citation>
    <scope>NUCLEOTIDE SEQUENCE</scope>
    <source>
        <strain evidence="19">G3-3990</strain>
    </source>
</reference>
<dbReference type="PANTHER" id="PTHR10556:SF57">
    <property type="entry name" value="3-OXO-5-ALPHA-STEROID 4-DEHYDROGENASE 1"/>
    <property type="match status" value="1"/>
</dbReference>
<dbReference type="InterPro" id="IPR016636">
    <property type="entry name" value="3-oxo-5-alpha-steroid_4-DH"/>
</dbReference>
<dbReference type="AlphaFoldDB" id="A0A9D9HRP3"/>
<dbReference type="FunFam" id="1.20.120.1630:FF:000014">
    <property type="entry name" value="Steroid 5-alpha reductase, putative"/>
    <property type="match status" value="1"/>
</dbReference>